<dbReference type="Pfam" id="PF04339">
    <property type="entry name" value="FemAB_like"/>
    <property type="match status" value="1"/>
</dbReference>
<evidence type="ECO:0000313" key="3">
    <source>
        <dbReference type="Proteomes" id="UP000698242"/>
    </source>
</evidence>
<accession>A0A921TCN3</accession>
<protein>
    <recommendedName>
        <fullName evidence="4">GNAT family N-acetyltransferase</fullName>
    </recommendedName>
</protein>
<reference evidence="2" key="1">
    <citation type="submission" date="2013-03" db="EMBL/GenBank/DDBJ databases">
        <title>Genome Sequence of the Profundibacterium mesophilum strain KAUST100406-0324T from Red Sea, a novel genus in the family Rhodobacteraceae.</title>
        <authorList>
            <person name="Essack M."/>
            <person name="Alam I."/>
            <person name="Lafi F."/>
            <person name="Alawi W."/>
            <person name="Kamanu F."/>
            <person name="Al-Suwailem A."/>
            <person name="Lee O.O."/>
            <person name="Xu Y."/>
            <person name="Bajic V."/>
            <person name="Qian P.-Y."/>
            <person name="Archer J."/>
        </authorList>
    </citation>
    <scope>NUCLEOTIDE SEQUENCE</scope>
    <source>
        <strain evidence="2">KAUST100406-0324</strain>
    </source>
</reference>
<comment type="caution">
    <text evidence="2">The sequence shown here is derived from an EMBL/GenBank/DDBJ whole genome shotgun (WGS) entry which is preliminary data.</text>
</comment>
<dbReference type="AlphaFoldDB" id="A0A921TCN3"/>
<dbReference type="OrthoDB" id="9776898at2"/>
<dbReference type="Proteomes" id="UP000698242">
    <property type="component" value="Unassembled WGS sequence"/>
</dbReference>
<evidence type="ECO:0008006" key="4">
    <source>
        <dbReference type="Google" id="ProtNLM"/>
    </source>
</evidence>
<dbReference type="InterPro" id="IPR007434">
    <property type="entry name" value="FemAB-like"/>
</dbReference>
<sequence>MHNDIKAQSGASPDAVADPGRDGETALEIEISAHGRIDEIDPAHWDACAAPEAADGGRPRDPFTTHRFLAAIERSGSVGPGTGWQPRYLVARGPDGQPIACAPLYAKGHSQGEYVFDHGWAQAYERAGGRYYPKLQMAVPFTPATGRRFLTRPGFEAAGQAALLQGATQIAEANGLSSLHVTFCTQEEAERGTRMGLLHRTGQQFHWINRDYADFDAFLGSLSSRKRKTLRKERQGAQAFGGEIVQLTGEEITPEHWDAFWEFYQDTGARKWGQPYLTRHFFDIAQETLRDDCLLVLALRGGVPVAGALNLIGRDTLYGRYWGCTEDHPFLHFELCYYQAMDYAMAHGLARVEAGAQGEHKLARGYLPAPVHSLHWLAEPSFTRAVEEFLVAERAAVDEEIEILTGYGPFRRSAPAETE</sequence>
<name>A0A921TCN3_9RHOB</name>
<evidence type="ECO:0000313" key="2">
    <source>
        <dbReference type="EMBL" id="KAF0677310.1"/>
    </source>
</evidence>
<dbReference type="PANTHER" id="PTHR47017">
    <property type="entry name" value="ACYL-COA"/>
    <property type="match status" value="1"/>
</dbReference>
<keyword evidence="3" id="KW-1185">Reference proteome</keyword>
<dbReference type="InterPro" id="IPR016181">
    <property type="entry name" value="Acyl_CoA_acyltransferase"/>
</dbReference>
<feature type="region of interest" description="Disordered" evidence="1">
    <location>
        <begin position="1"/>
        <end position="21"/>
    </location>
</feature>
<organism evidence="2 3">
    <name type="scientific">Profundibacterium mesophilum KAUST100406-0324</name>
    <dbReference type="NCBI Taxonomy" id="1037889"/>
    <lineage>
        <taxon>Bacteria</taxon>
        <taxon>Pseudomonadati</taxon>
        <taxon>Pseudomonadota</taxon>
        <taxon>Alphaproteobacteria</taxon>
        <taxon>Rhodobacterales</taxon>
        <taxon>Roseobacteraceae</taxon>
        <taxon>Profundibacterium</taxon>
    </lineage>
</organism>
<dbReference type="RefSeq" id="WP_159963819.1">
    <property type="nucleotide sequence ID" value="NZ_APKE01000005.1"/>
</dbReference>
<dbReference type="PANTHER" id="PTHR47017:SF1">
    <property type="entry name" value="ACYL-COA"/>
    <property type="match status" value="1"/>
</dbReference>
<proteinExistence type="predicted"/>
<gene>
    <name evidence="2" type="ORF">PMES_00357</name>
</gene>
<dbReference type="EMBL" id="APKE01000005">
    <property type="protein sequence ID" value="KAF0677310.1"/>
    <property type="molecule type" value="Genomic_DNA"/>
</dbReference>
<dbReference type="SUPFAM" id="SSF55729">
    <property type="entry name" value="Acyl-CoA N-acyltransferases (Nat)"/>
    <property type="match status" value="1"/>
</dbReference>
<dbReference type="Gene3D" id="3.40.630.30">
    <property type="match status" value="1"/>
</dbReference>
<evidence type="ECO:0000256" key="1">
    <source>
        <dbReference type="SAM" id="MobiDB-lite"/>
    </source>
</evidence>